<sequence>MFILTRTGGPAAVRPDSDGWPGGAALSPGSGAGQLWTPAALARSAARTCLLAPAAAEVAATFAGAPVG</sequence>
<accession>A0ABQ4EB68</accession>
<protein>
    <submittedName>
        <fullName evidence="2">Uncharacterized protein</fullName>
    </submittedName>
</protein>
<feature type="region of interest" description="Disordered" evidence="1">
    <location>
        <begin position="1"/>
        <end position="26"/>
    </location>
</feature>
<evidence type="ECO:0000313" key="2">
    <source>
        <dbReference type="EMBL" id="GIG91968.1"/>
    </source>
</evidence>
<dbReference type="Proteomes" id="UP000646749">
    <property type="component" value="Unassembled WGS sequence"/>
</dbReference>
<comment type="caution">
    <text evidence="2">The sequence shown here is derived from an EMBL/GenBank/DDBJ whole genome shotgun (WGS) entry which is preliminary data.</text>
</comment>
<evidence type="ECO:0000256" key="1">
    <source>
        <dbReference type="SAM" id="MobiDB-lite"/>
    </source>
</evidence>
<keyword evidence="3" id="KW-1185">Reference proteome</keyword>
<evidence type="ECO:0000313" key="3">
    <source>
        <dbReference type="Proteomes" id="UP000646749"/>
    </source>
</evidence>
<dbReference type="EMBL" id="BONW01000041">
    <property type="protein sequence ID" value="GIG91968.1"/>
    <property type="molecule type" value="Genomic_DNA"/>
</dbReference>
<name>A0ABQ4EB68_9ACTN</name>
<proteinExistence type="predicted"/>
<reference evidence="2 3" key="1">
    <citation type="submission" date="2021-01" db="EMBL/GenBank/DDBJ databases">
        <title>Whole genome shotgun sequence of Plantactinospora endophytica NBRC 110450.</title>
        <authorList>
            <person name="Komaki H."/>
            <person name="Tamura T."/>
        </authorList>
    </citation>
    <scope>NUCLEOTIDE SEQUENCE [LARGE SCALE GENOMIC DNA]</scope>
    <source>
        <strain evidence="2 3">NBRC 110450</strain>
    </source>
</reference>
<organism evidence="2 3">
    <name type="scientific">Plantactinospora endophytica</name>
    <dbReference type="NCBI Taxonomy" id="673535"/>
    <lineage>
        <taxon>Bacteria</taxon>
        <taxon>Bacillati</taxon>
        <taxon>Actinomycetota</taxon>
        <taxon>Actinomycetes</taxon>
        <taxon>Micromonosporales</taxon>
        <taxon>Micromonosporaceae</taxon>
        <taxon>Plantactinospora</taxon>
    </lineage>
</organism>
<gene>
    <name evidence="2" type="ORF">Pen02_69040</name>
</gene>